<evidence type="ECO:0000313" key="9">
    <source>
        <dbReference type="Proteomes" id="UP000694906"/>
    </source>
</evidence>
<feature type="compositionally biased region" description="Basic residues" evidence="8">
    <location>
        <begin position="29"/>
        <end position="41"/>
    </location>
</feature>
<evidence type="ECO:0000256" key="5">
    <source>
        <dbReference type="ARBA" id="ARBA00022759"/>
    </source>
</evidence>
<dbReference type="CTD" id="54059"/>
<dbReference type="GO" id="GO:0046872">
    <property type="term" value="F:metal ion binding"/>
    <property type="evidence" value="ECO:0007669"/>
    <property type="project" value="UniProtKB-KW"/>
</dbReference>
<evidence type="ECO:0000256" key="6">
    <source>
        <dbReference type="ARBA" id="ARBA00022801"/>
    </source>
</evidence>
<dbReference type="AlphaFoldDB" id="A0AAX6SU97"/>
<dbReference type="Proteomes" id="UP000694906">
    <property type="component" value="Unplaced"/>
</dbReference>
<name>A0AAX6SU97_HETGA</name>
<proteinExistence type="inferred from homology"/>
<evidence type="ECO:0000256" key="2">
    <source>
        <dbReference type="ARBA" id="ARBA00010875"/>
    </source>
</evidence>
<evidence type="ECO:0000256" key="3">
    <source>
        <dbReference type="ARBA" id="ARBA00022722"/>
    </source>
</evidence>
<dbReference type="NCBIfam" id="TIGR00043">
    <property type="entry name" value="rRNA maturation RNase YbeY"/>
    <property type="match status" value="1"/>
</dbReference>
<dbReference type="InterPro" id="IPR002036">
    <property type="entry name" value="YbeY"/>
</dbReference>
<feature type="compositionally biased region" description="Low complexity" evidence="8">
    <location>
        <begin position="83"/>
        <end position="98"/>
    </location>
</feature>
<protein>
    <submittedName>
        <fullName evidence="10">Ribonuclease isoform X1</fullName>
    </submittedName>
</protein>
<dbReference type="RefSeq" id="XP_021112094.1">
    <property type="nucleotide sequence ID" value="XM_021256435.1"/>
</dbReference>
<dbReference type="Gene3D" id="3.40.390.30">
    <property type="entry name" value="Metalloproteases ('zincins'), catalytic domain"/>
    <property type="match status" value="1"/>
</dbReference>
<keyword evidence="9" id="KW-1185">Reference proteome</keyword>
<dbReference type="GO" id="GO:0004222">
    <property type="term" value="F:metalloendopeptidase activity"/>
    <property type="evidence" value="ECO:0007669"/>
    <property type="project" value="InterPro"/>
</dbReference>
<keyword evidence="7" id="KW-0862">Zinc</keyword>
<dbReference type="InterPro" id="IPR023091">
    <property type="entry name" value="MetalPrtase_cat_dom_sf_prd"/>
</dbReference>
<keyword evidence="6" id="KW-0378">Hydrolase</keyword>
<sequence length="497" mass="54134">MMATAGGWLGRGLHLGRASLATPGSGQARARRPPRSPRRRPPPSPPPACRVGPGTREAGATLRYARQAENTQGEQTADRKRSGLTSGPPGPPRSSSAPRLPVCYALPAGFHLNSFKGLDVLPEMSLVIRNLQRAIPIRRVPLRRNVEIVRNILGVEKFDLGIICLDNKNIQHINGIYRKKNVPTDVLSFPFHEDLKAGEIPQPGFPDDYNLGDIFLGVEYIFQQCKENEDYCDILTKDPRQRPKMEGLAAYRPGASRSHTRGLRGQDTIGHQPRGQTESTKARVPKIFSRLEGTFECLFLQCPVPGPLKQDLEASRLSLLLETQIHLGFQQSLTDRPPWHSLSPKQSRLCLETGLPSPATDLSRASSQNQSRGYDQLGLCPPMYPSKAGSSPSSVSVQSLSDLGPFSCSQYGVPVTFSFPSQLKGFPMSSYFLAWFSISVISHPPTPPQCDITWRTGNLGVARTWGGVAGDLGVSPGCGDYPEFQVSPRGTGPSPGA</sequence>
<keyword evidence="4" id="KW-0479">Metal-binding</keyword>
<keyword evidence="5" id="KW-0255">Endonuclease</keyword>
<feature type="region of interest" description="Disordered" evidence="8">
    <location>
        <begin position="1"/>
        <end position="98"/>
    </location>
</feature>
<accession>A0AAX6SU97</accession>
<dbReference type="GO" id="GO:0006364">
    <property type="term" value="P:rRNA processing"/>
    <property type="evidence" value="ECO:0007669"/>
    <property type="project" value="InterPro"/>
</dbReference>
<comment type="similarity">
    <text evidence="2">Belongs to the endoribonuclease YbeY family.</text>
</comment>
<dbReference type="GeneID" id="101715532"/>
<dbReference type="Pfam" id="PF02130">
    <property type="entry name" value="YbeY"/>
    <property type="match status" value="1"/>
</dbReference>
<evidence type="ECO:0000256" key="1">
    <source>
        <dbReference type="ARBA" id="ARBA00001947"/>
    </source>
</evidence>
<evidence type="ECO:0000313" key="10">
    <source>
        <dbReference type="RefSeq" id="XP_021112094.1"/>
    </source>
</evidence>
<evidence type="ECO:0000256" key="7">
    <source>
        <dbReference type="ARBA" id="ARBA00022833"/>
    </source>
</evidence>
<feature type="region of interest" description="Disordered" evidence="8">
    <location>
        <begin position="253"/>
        <end position="282"/>
    </location>
</feature>
<gene>
    <name evidence="10" type="primary">Ybey</name>
</gene>
<reference evidence="10" key="1">
    <citation type="submission" date="2025-08" db="UniProtKB">
        <authorList>
            <consortium name="RefSeq"/>
        </authorList>
    </citation>
    <scope>IDENTIFICATION</scope>
</reference>
<comment type="cofactor">
    <cofactor evidence="1">
        <name>Zn(2+)</name>
        <dbReference type="ChEBI" id="CHEBI:29105"/>
    </cofactor>
</comment>
<organism evidence="9 10">
    <name type="scientific">Heterocephalus glaber</name>
    <name type="common">Naked mole rat</name>
    <dbReference type="NCBI Taxonomy" id="10181"/>
    <lineage>
        <taxon>Eukaryota</taxon>
        <taxon>Metazoa</taxon>
        <taxon>Chordata</taxon>
        <taxon>Craniata</taxon>
        <taxon>Vertebrata</taxon>
        <taxon>Euteleostomi</taxon>
        <taxon>Mammalia</taxon>
        <taxon>Eutheria</taxon>
        <taxon>Euarchontoglires</taxon>
        <taxon>Glires</taxon>
        <taxon>Rodentia</taxon>
        <taxon>Hystricomorpha</taxon>
        <taxon>Bathyergidae</taxon>
        <taxon>Heterocephalus</taxon>
    </lineage>
</organism>
<dbReference type="SUPFAM" id="SSF55486">
    <property type="entry name" value="Metalloproteases ('zincins'), catalytic domain"/>
    <property type="match status" value="1"/>
</dbReference>
<evidence type="ECO:0000256" key="8">
    <source>
        <dbReference type="SAM" id="MobiDB-lite"/>
    </source>
</evidence>
<dbReference type="GO" id="GO:0004519">
    <property type="term" value="F:endonuclease activity"/>
    <property type="evidence" value="ECO:0007669"/>
    <property type="project" value="UniProtKB-KW"/>
</dbReference>
<evidence type="ECO:0000256" key="4">
    <source>
        <dbReference type="ARBA" id="ARBA00022723"/>
    </source>
</evidence>
<keyword evidence="3" id="KW-0540">Nuclease</keyword>